<keyword evidence="2" id="KW-0720">Serine protease</keyword>
<dbReference type="Gene3D" id="2.60.120.380">
    <property type="match status" value="1"/>
</dbReference>
<dbReference type="PANTHER" id="PTHR43399">
    <property type="entry name" value="SUBTILISIN-RELATED"/>
    <property type="match status" value="1"/>
</dbReference>
<dbReference type="SUPFAM" id="SSF49785">
    <property type="entry name" value="Galactose-binding domain-like"/>
    <property type="match status" value="1"/>
</dbReference>
<keyword evidence="5" id="KW-1185">Reference proteome</keyword>
<dbReference type="GO" id="GO:0004252">
    <property type="term" value="F:serine-type endopeptidase activity"/>
    <property type="evidence" value="ECO:0007669"/>
    <property type="project" value="UniProtKB-UniRule"/>
</dbReference>
<comment type="similarity">
    <text evidence="1 2">Belongs to the peptidase S8 family.</text>
</comment>
<protein>
    <submittedName>
        <fullName evidence="4">Subtilase family protein</fullName>
    </submittedName>
</protein>
<gene>
    <name evidence="4" type="ORF">DES35_10413</name>
</gene>
<feature type="domain" description="Peptidase S8/S53" evidence="3">
    <location>
        <begin position="82"/>
        <end position="371"/>
    </location>
</feature>
<dbReference type="RefSeq" id="WP_114366376.1">
    <property type="nucleotide sequence ID" value="NZ_BHZF01000006.1"/>
</dbReference>
<dbReference type="Proteomes" id="UP000253517">
    <property type="component" value="Unassembled WGS sequence"/>
</dbReference>
<evidence type="ECO:0000313" key="5">
    <source>
        <dbReference type="Proteomes" id="UP000253517"/>
    </source>
</evidence>
<name>A0A369A476_9FLAO</name>
<evidence type="ECO:0000256" key="2">
    <source>
        <dbReference type="PROSITE-ProRule" id="PRU01240"/>
    </source>
</evidence>
<dbReference type="Pfam" id="PF00082">
    <property type="entry name" value="Peptidase_S8"/>
    <property type="match status" value="1"/>
</dbReference>
<evidence type="ECO:0000313" key="4">
    <source>
        <dbReference type="EMBL" id="RCX02254.1"/>
    </source>
</evidence>
<dbReference type="InterPro" id="IPR036852">
    <property type="entry name" value="Peptidase_S8/S53_dom_sf"/>
</dbReference>
<dbReference type="GO" id="GO:0006508">
    <property type="term" value="P:proteolysis"/>
    <property type="evidence" value="ECO:0007669"/>
    <property type="project" value="UniProtKB-KW"/>
</dbReference>
<feature type="active site" description="Charge relay system" evidence="2">
    <location>
        <position position="61"/>
    </location>
</feature>
<dbReference type="InterPro" id="IPR000209">
    <property type="entry name" value="Peptidase_S8/S53_dom"/>
</dbReference>
<dbReference type="Gene3D" id="3.40.50.200">
    <property type="entry name" value="Peptidase S8/S53 domain"/>
    <property type="match status" value="1"/>
</dbReference>
<accession>A0A369A476</accession>
<dbReference type="AlphaFoldDB" id="A0A369A476"/>
<dbReference type="EMBL" id="QPJS01000004">
    <property type="protein sequence ID" value="RCX02254.1"/>
    <property type="molecule type" value="Genomic_DNA"/>
</dbReference>
<feature type="active site" description="Charge relay system" evidence="2">
    <location>
        <position position="91"/>
    </location>
</feature>
<dbReference type="PROSITE" id="PS51892">
    <property type="entry name" value="SUBTILASE"/>
    <property type="match status" value="1"/>
</dbReference>
<keyword evidence="2" id="KW-0378">Hydrolase</keyword>
<dbReference type="InterPro" id="IPR008979">
    <property type="entry name" value="Galactose-bd-like_sf"/>
</dbReference>
<feature type="active site" description="Charge relay system" evidence="2">
    <location>
        <position position="319"/>
    </location>
</feature>
<dbReference type="SUPFAM" id="SSF52743">
    <property type="entry name" value="Subtilisin-like"/>
    <property type="match status" value="1"/>
</dbReference>
<keyword evidence="2" id="KW-0645">Protease</keyword>
<proteinExistence type="inferred from homology"/>
<evidence type="ECO:0000256" key="1">
    <source>
        <dbReference type="ARBA" id="ARBA00011073"/>
    </source>
</evidence>
<evidence type="ECO:0000259" key="3">
    <source>
        <dbReference type="Pfam" id="PF00082"/>
    </source>
</evidence>
<dbReference type="PANTHER" id="PTHR43399:SF4">
    <property type="entry name" value="CELL WALL-ASSOCIATED PROTEASE"/>
    <property type="match status" value="1"/>
</dbReference>
<reference evidence="4 5" key="1">
    <citation type="submission" date="2018-07" db="EMBL/GenBank/DDBJ databases">
        <title>Genomic Encyclopedia of Type Strains, Phase IV (KMG-IV): sequencing the most valuable type-strain genomes for metagenomic binning, comparative biology and taxonomic classification.</title>
        <authorList>
            <person name="Goeker M."/>
        </authorList>
    </citation>
    <scope>NUCLEOTIDE SEQUENCE [LARGE SCALE GENOMIC DNA]</scope>
    <source>
        <strain evidence="4 5">DSM 21410</strain>
    </source>
</reference>
<organism evidence="4 5">
    <name type="scientific">Schleiferia thermophila</name>
    <dbReference type="NCBI Taxonomy" id="884107"/>
    <lineage>
        <taxon>Bacteria</taxon>
        <taxon>Pseudomonadati</taxon>
        <taxon>Bacteroidota</taxon>
        <taxon>Flavobacteriia</taxon>
        <taxon>Flavobacteriales</taxon>
        <taxon>Schleiferiaceae</taxon>
        <taxon>Schleiferia</taxon>
    </lineage>
</organism>
<comment type="caution">
    <text evidence="4">The sequence shown here is derived from an EMBL/GenBank/DDBJ whole genome shotgun (WGS) entry which is preliminary data.</text>
</comment>
<dbReference type="InterPro" id="IPR051048">
    <property type="entry name" value="Peptidase_S8/S53_subtilisin"/>
</dbReference>
<sequence>MRYWFFASFFNILVILHAQPELLSGPTARDAGKSVKSNLLYSFSNQGFNLSGAGDTVRIFDFGKVRETHQELSGRIAHADSLQYSTTFSLHANSVAGIIASAGLVDSSRGIAHQAVIEVRNWQKYLSGLEIQATTGTGISNHSHATFPGWVQSGSKWYWYGTDTISLIEAWRFGSYTKVAKSIDSALYYNPYHLAVFAVGNQRGNGPPTGAQKFYFNNSQNTWVDITNHPTINPQADGGTSGFDCLSPESVAKNVLSIGCIFTDTNGYTNPLENYLHPSSSWGPTDDGRIKPDLVAPGVGIVVPAIVSDSSYTNISQTSAATAVVSGVAALLRGYYKNIYGTAPKSSTLKGLLIHTADRFGKPPDYKTGFGVINAFKAASFLKKDSTAGKDYFLREGVLNQGDTIVIPVVVYPVDSLTVTLVYTDYFTVPLPINSQILNNRTKRLVNDLDLRVKKSDLSTTYFPFCGDPDNPGSPFTSGDNSKDNVEQVCTPANMTGNYLIEITHKDSLHGGMQEFTLLISGAKMPVRWTATTSGNFTVASNWSTGTLPTTGDAVYIPQGTGDTILLDTIAQVSLLELSENTAIKILPGASLEVDYISGGGVLLVDASAQHTAVLKHNNIHPSVQVDFNVWLQAKNSNEGRWHYLGAPFQMPVSALHQSSGTHFNIHQVGGGIYFWNPDTGFYQAPASQALVLQPGKGVMAFFGQNNFGTFLMNLPGKAKITGYSPMAQNYKVYLGYTAVPTYTSFASTVLDGWNLIANPFTTFYDWEGQVVPGNAGAIYLRNDAIGQWSVYTQGDVANPLRYLPPMQAFWVRNASGQADSLTFLSSKRVNQAEQSFTKPQFNEGRLDLFVWKQSDSAKNHDRLLLRLRNGTGPGYDPYFDGLKLTNSFPLPDLYFSADTPLAVNCMEQVLVPDTVALKLHIR</sequence>